<proteinExistence type="predicted"/>
<feature type="compositionally biased region" description="Polar residues" evidence="1">
    <location>
        <begin position="18"/>
        <end position="32"/>
    </location>
</feature>
<feature type="region of interest" description="Disordered" evidence="1">
    <location>
        <begin position="1"/>
        <end position="129"/>
    </location>
</feature>
<dbReference type="EMBL" id="AZHE01000004">
    <property type="protein sequence ID" value="KHN99578.1"/>
    <property type="molecule type" value="Genomic_DNA"/>
</dbReference>
<comment type="caution">
    <text evidence="3">The sequence shown here is derived from an EMBL/GenBank/DDBJ whole genome shotgun (WGS) entry which is preliminary data.</text>
</comment>
<evidence type="ECO:0000313" key="3">
    <source>
        <dbReference type="EMBL" id="KHN99578.1"/>
    </source>
</evidence>
<evidence type="ECO:0000313" key="4">
    <source>
        <dbReference type="Proteomes" id="UP000030816"/>
    </source>
</evidence>
<evidence type="ECO:0000256" key="2">
    <source>
        <dbReference type="SAM" id="Phobius"/>
    </source>
</evidence>
<keyword evidence="2" id="KW-0472">Membrane</keyword>
<evidence type="ECO:0000256" key="1">
    <source>
        <dbReference type="SAM" id="MobiDB-lite"/>
    </source>
</evidence>
<dbReference type="AlphaFoldDB" id="A0A0B2WZU7"/>
<keyword evidence="2" id="KW-1133">Transmembrane helix</keyword>
<name>A0A0B2WZU7_METAS</name>
<accession>A0A0B2WZU7</accession>
<feature type="compositionally biased region" description="Polar residues" evidence="1">
    <location>
        <begin position="65"/>
        <end position="83"/>
    </location>
</feature>
<sequence>MSAETLVQAENEVPEGTRASQIPRTSSAASQEARQKQPDTARSTTDGSSAALPSSSTPTRRALSRHSSTANSTLSPGQISPPSSRLYRRQVSGLVGTSSVGDDDEYSRRLLDTPADVEKEATGDDGDDGYSLRVVDMALNGESPPRCIAECYYEAQVEGVLAGLGPIEPKSARIFWSVPPRNEKALAGQKLYENIGRMLGHDVQRAPQALGSAADFRAINNPMRLRASWHGARVPFIMELFQVEESLPQESFPYSPAYRLRKFQAHIQCMEMGEDGLVVLCQSYLRNAKGKHANLRKWNYFVSDAYGQRPDAHGQINPTLRFLDGSPTSFTKLLLLSFINAGLDWTHHKIAEIKSARLKLAHRTEDDTKMHDDATLELIRSVTEWQKIIVANNEVLVNICHGLADSASYMIRHLQWELGAGAGQASASDQPGVTPSSWKCVALDITVSFEELMKQSTQVSSSEQQRHGLYKVHVDAKASQNATRLTILAATFLPASLAVGCLSMTTRFKDLKFLLFDMLGLMLIISGVAAVSLGVIWWTHVSSHGPWRTKTGRLQFLRTRKWWTFAGFAIYTIMLALFLVGMFRDPLLSVIFLGVFVCGLLGYSVVSYVRLWPSLFK</sequence>
<protein>
    <submittedName>
        <fullName evidence="3">Uncharacterized protein</fullName>
    </submittedName>
</protein>
<keyword evidence="2" id="KW-0812">Transmembrane</keyword>
<dbReference type="GeneID" id="63736886"/>
<dbReference type="RefSeq" id="XP_040680644.1">
    <property type="nucleotide sequence ID" value="XM_040821230.1"/>
</dbReference>
<dbReference type="Proteomes" id="UP000030816">
    <property type="component" value="Unassembled WGS sequence"/>
</dbReference>
<feature type="transmembrane region" description="Helical" evidence="2">
    <location>
        <begin position="514"/>
        <end position="538"/>
    </location>
</feature>
<dbReference type="HOGENOM" id="CLU_442844_0_0_1"/>
<keyword evidence="4" id="KW-1185">Reference proteome</keyword>
<feature type="transmembrane region" description="Helical" evidence="2">
    <location>
        <begin position="562"/>
        <end position="580"/>
    </location>
</feature>
<dbReference type="STRING" id="1081103.A0A0B2WZU7"/>
<gene>
    <name evidence="3" type="ORF">MAM_02431</name>
</gene>
<feature type="transmembrane region" description="Helical" evidence="2">
    <location>
        <begin position="587"/>
        <end position="609"/>
    </location>
</feature>
<reference evidence="3 4" key="1">
    <citation type="journal article" date="2014" name="Proc. Natl. Acad. Sci. U.S.A.">
        <title>Trajectory and genomic determinants of fungal-pathogen speciation and host adaptation.</title>
        <authorList>
            <person name="Hu X."/>
            <person name="Xiao G."/>
            <person name="Zheng P."/>
            <person name="Shang Y."/>
            <person name="Su Y."/>
            <person name="Zhang X."/>
            <person name="Liu X."/>
            <person name="Zhan S."/>
            <person name="St Leger R.J."/>
            <person name="Wang C."/>
        </authorList>
    </citation>
    <scope>NUCLEOTIDE SEQUENCE [LARGE SCALE GENOMIC DNA]</scope>
    <source>
        <strain evidence="3 4">ARSEF 1941</strain>
    </source>
</reference>
<organism evidence="3 4">
    <name type="scientific">Metarhizium album (strain ARSEF 1941)</name>
    <dbReference type="NCBI Taxonomy" id="1081103"/>
    <lineage>
        <taxon>Eukaryota</taxon>
        <taxon>Fungi</taxon>
        <taxon>Dikarya</taxon>
        <taxon>Ascomycota</taxon>
        <taxon>Pezizomycotina</taxon>
        <taxon>Sordariomycetes</taxon>
        <taxon>Hypocreomycetidae</taxon>
        <taxon>Hypocreales</taxon>
        <taxon>Clavicipitaceae</taxon>
        <taxon>Metarhizium</taxon>
    </lineage>
</organism>
<dbReference type="OrthoDB" id="3231000at2759"/>
<feature type="compositionally biased region" description="Basic and acidic residues" evidence="1">
    <location>
        <begin position="106"/>
        <end position="122"/>
    </location>
</feature>
<feature type="compositionally biased region" description="Low complexity" evidence="1">
    <location>
        <begin position="48"/>
        <end position="59"/>
    </location>
</feature>